<dbReference type="Proteomes" id="UP000008694">
    <property type="component" value="Unassembled WGS sequence"/>
</dbReference>
<protein>
    <submittedName>
        <fullName evidence="2">Predicted protein</fullName>
    </submittedName>
</protein>
<dbReference type="CDD" id="cd06222">
    <property type="entry name" value="RNase_H_like"/>
    <property type="match status" value="1"/>
</dbReference>
<dbReference type="HOGENOM" id="CLU_114278_0_0_1"/>
<reference evidence="3" key="1">
    <citation type="journal article" date="2011" name="Nat. Genet.">
        <title>The Arabidopsis lyrata genome sequence and the basis of rapid genome size change.</title>
        <authorList>
            <person name="Hu T.T."/>
            <person name="Pattyn P."/>
            <person name="Bakker E.G."/>
            <person name="Cao J."/>
            <person name="Cheng J.-F."/>
            <person name="Clark R.M."/>
            <person name="Fahlgren N."/>
            <person name="Fawcett J.A."/>
            <person name="Grimwood J."/>
            <person name="Gundlach H."/>
            <person name="Haberer G."/>
            <person name="Hollister J.D."/>
            <person name="Ossowski S."/>
            <person name="Ottilar R.P."/>
            <person name="Salamov A.A."/>
            <person name="Schneeberger K."/>
            <person name="Spannagl M."/>
            <person name="Wang X."/>
            <person name="Yang L."/>
            <person name="Nasrallah M.E."/>
            <person name="Bergelson J."/>
            <person name="Carrington J.C."/>
            <person name="Gaut B.S."/>
            <person name="Schmutz J."/>
            <person name="Mayer K.F.X."/>
            <person name="Van de Peer Y."/>
            <person name="Grigoriev I.V."/>
            <person name="Nordborg M."/>
            <person name="Weigel D."/>
            <person name="Guo Y.-L."/>
        </authorList>
    </citation>
    <scope>NUCLEOTIDE SEQUENCE [LARGE SCALE GENOMIC DNA]</scope>
    <source>
        <strain evidence="3">cv. MN47</strain>
    </source>
</reference>
<dbReference type="InterPro" id="IPR012337">
    <property type="entry name" value="RNaseH-like_sf"/>
</dbReference>
<evidence type="ECO:0000259" key="1">
    <source>
        <dbReference type="Pfam" id="PF13456"/>
    </source>
</evidence>
<dbReference type="Pfam" id="PF13456">
    <property type="entry name" value="RVT_3"/>
    <property type="match status" value="1"/>
</dbReference>
<accession>D7MW60</accession>
<sequence>MYMLSIKEWFSIAPLHVDSQFYCCTDGSWINPESKAGIGWALFNAQHRNILQGFSSLEPTSSAIEAEALLQLRKLNYRNVTLCGDSSTLFHYLEQAEQHSEPNSGHIEIQAYLEDILAMAEDFYHFKFIPRQFNVLADRLAKKARLKNSPMVASWVC</sequence>
<dbReference type="EMBL" id="GL348768">
    <property type="protein sequence ID" value="EFH39223.1"/>
    <property type="molecule type" value="Genomic_DNA"/>
</dbReference>
<dbReference type="SUPFAM" id="SSF53098">
    <property type="entry name" value="Ribonuclease H-like"/>
    <property type="match status" value="1"/>
</dbReference>
<dbReference type="AlphaFoldDB" id="D7MW60"/>
<gene>
    <name evidence="2" type="ORF">ARALYDRAFT_686591</name>
</gene>
<dbReference type="InterPro" id="IPR002156">
    <property type="entry name" value="RNaseH_domain"/>
</dbReference>
<dbReference type="Gene3D" id="3.30.420.10">
    <property type="entry name" value="Ribonuclease H-like superfamily/Ribonuclease H"/>
    <property type="match status" value="1"/>
</dbReference>
<dbReference type="Gramene" id="Al_scaffold_0070_3">
    <property type="protein sequence ID" value="Al_scaffold_0070_3"/>
    <property type="gene ID" value="Al_scaffold_0070_3"/>
</dbReference>
<dbReference type="eggNOG" id="KOG1075">
    <property type="taxonomic scope" value="Eukaryota"/>
</dbReference>
<keyword evidence="3" id="KW-1185">Reference proteome</keyword>
<dbReference type="InterPro" id="IPR036397">
    <property type="entry name" value="RNaseH_sf"/>
</dbReference>
<organism evidence="3">
    <name type="scientific">Arabidopsis lyrata subsp. lyrata</name>
    <name type="common">Lyre-leaved rock-cress</name>
    <dbReference type="NCBI Taxonomy" id="81972"/>
    <lineage>
        <taxon>Eukaryota</taxon>
        <taxon>Viridiplantae</taxon>
        <taxon>Streptophyta</taxon>
        <taxon>Embryophyta</taxon>
        <taxon>Tracheophyta</taxon>
        <taxon>Spermatophyta</taxon>
        <taxon>Magnoliopsida</taxon>
        <taxon>eudicotyledons</taxon>
        <taxon>Gunneridae</taxon>
        <taxon>Pentapetalae</taxon>
        <taxon>rosids</taxon>
        <taxon>malvids</taxon>
        <taxon>Brassicales</taxon>
        <taxon>Brassicaceae</taxon>
        <taxon>Camelineae</taxon>
        <taxon>Arabidopsis</taxon>
    </lineage>
</organism>
<evidence type="ECO:0000313" key="2">
    <source>
        <dbReference type="EMBL" id="EFH39223.1"/>
    </source>
</evidence>
<dbReference type="PANTHER" id="PTHR34146:SF3">
    <property type="entry name" value="POLYNUCLEOTIDYL TRANSFERASE, RIBONUCLEASE H-LIKE SUPERFAMILY PROTEIN"/>
    <property type="match status" value="1"/>
</dbReference>
<name>D7MW60_ARALL</name>
<dbReference type="GO" id="GO:0004523">
    <property type="term" value="F:RNA-DNA hybrid ribonuclease activity"/>
    <property type="evidence" value="ECO:0007669"/>
    <property type="project" value="InterPro"/>
</dbReference>
<dbReference type="PANTHER" id="PTHR34146">
    <property type="entry name" value="POLYNUCLEOTIDYL TRANSFERASE, RIBONUCLEASE H-LIKE SUPERFAMILY PROTEIN-RELATED"/>
    <property type="match status" value="1"/>
</dbReference>
<feature type="domain" description="RNase H type-1" evidence="1">
    <location>
        <begin position="25"/>
        <end position="144"/>
    </location>
</feature>
<dbReference type="GO" id="GO:0003676">
    <property type="term" value="F:nucleic acid binding"/>
    <property type="evidence" value="ECO:0007669"/>
    <property type="project" value="InterPro"/>
</dbReference>
<dbReference type="InterPro" id="IPR044730">
    <property type="entry name" value="RNase_H-like_dom_plant"/>
</dbReference>
<evidence type="ECO:0000313" key="3">
    <source>
        <dbReference type="Proteomes" id="UP000008694"/>
    </source>
</evidence>
<proteinExistence type="predicted"/>